<dbReference type="PANTHER" id="PTHR30514:SF1">
    <property type="entry name" value="HTH-TYPE TRANSCRIPTIONAL REGULATOR HEXR-RELATED"/>
    <property type="match status" value="1"/>
</dbReference>
<keyword evidence="3" id="KW-0804">Transcription</keyword>
<evidence type="ECO:0000259" key="4">
    <source>
        <dbReference type="PROSITE" id="PS51071"/>
    </source>
</evidence>
<dbReference type="PANTHER" id="PTHR30514">
    <property type="entry name" value="GLUCOKINASE"/>
    <property type="match status" value="1"/>
</dbReference>
<evidence type="ECO:0008006" key="8">
    <source>
        <dbReference type="Google" id="ProtNLM"/>
    </source>
</evidence>
<dbReference type="InterPro" id="IPR000281">
    <property type="entry name" value="HTH_RpiR"/>
</dbReference>
<dbReference type="InterPro" id="IPR047640">
    <property type="entry name" value="RpiR-like"/>
</dbReference>
<dbReference type="Proteomes" id="UP000664701">
    <property type="component" value="Chromosome"/>
</dbReference>
<dbReference type="RefSeq" id="WP_207941579.1">
    <property type="nucleotide sequence ID" value="NZ_CP147251.1"/>
</dbReference>
<evidence type="ECO:0000256" key="3">
    <source>
        <dbReference type="ARBA" id="ARBA00023163"/>
    </source>
</evidence>
<dbReference type="PROSITE" id="PS51071">
    <property type="entry name" value="HTH_RPIR"/>
    <property type="match status" value="1"/>
</dbReference>
<reference evidence="6 7" key="1">
    <citation type="submission" date="2024-03" db="EMBL/GenBank/DDBJ databases">
        <title>The Genome Sequence of Enterococcus sp. DIV2402.</title>
        <authorList>
            <consortium name="The Broad Institute Genomics Platform"/>
            <consortium name="The Broad Institute Microbial Omics Core"/>
            <consortium name="The Broad Institute Genomic Center for Infectious Diseases"/>
            <person name="Earl A."/>
            <person name="Manson A."/>
            <person name="Gilmore M."/>
            <person name="Schwartman J."/>
            <person name="Shea T."/>
            <person name="Abouelleil A."/>
            <person name="Cao P."/>
            <person name="Chapman S."/>
            <person name="Cusick C."/>
            <person name="Young S."/>
            <person name="Neafsey D."/>
            <person name="Nusbaum C."/>
            <person name="Birren B."/>
        </authorList>
    </citation>
    <scope>NUCLEOTIDE SEQUENCE [LARGE SCALE GENOMIC DNA]</scope>
    <source>
        <strain evidence="6 7">DIV2402</strain>
    </source>
</reference>
<dbReference type="Gene3D" id="3.40.50.10490">
    <property type="entry name" value="Glucose-6-phosphate isomerase like protein, domain 1"/>
    <property type="match status" value="1"/>
</dbReference>
<protein>
    <recommendedName>
        <fullName evidence="8">MurR/RpiR family transcriptional regulator</fullName>
    </recommendedName>
</protein>
<evidence type="ECO:0000313" key="7">
    <source>
        <dbReference type="Proteomes" id="UP000664701"/>
    </source>
</evidence>
<keyword evidence="1" id="KW-0805">Transcription regulation</keyword>
<keyword evidence="2" id="KW-0238">DNA-binding</keyword>
<evidence type="ECO:0000256" key="2">
    <source>
        <dbReference type="ARBA" id="ARBA00023125"/>
    </source>
</evidence>
<dbReference type="Gene3D" id="1.10.10.10">
    <property type="entry name" value="Winged helix-like DNA-binding domain superfamily/Winged helix DNA-binding domain"/>
    <property type="match status" value="1"/>
</dbReference>
<dbReference type="SUPFAM" id="SSF53697">
    <property type="entry name" value="SIS domain"/>
    <property type="match status" value="1"/>
</dbReference>
<feature type="domain" description="SIS" evidence="5">
    <location>
        <begin position="122"/>
        <end position="263"/>
    </location>
</feature>
<evidence type="ECO:0000313" key="6">
    <source>
        <dbReference type="EMBL" id="WYJ78268.1"/>
    </source>
</evidence>
<keyword evidence="7" id="KW-1185">Reference proteome</keyword>
<dbReference type="Pfam" id="PF01380">
    <property type="entry name" value="SIS"/>
    <property type="match status" value="1"/>
</dbReference>
<evidence type="ECO:0000256" key="1">
    <source>
        <dbReference type="ARBA" id="ARBA00023015"/>
    </source>
</evidence>
<dbReference type="InterPro" id="IPR046348">
    <property type="entry name" value="SIS_dom_sf"/>
</dbReference>
<proteinExistence type="predicted"/>
<dbReference type="InterPro" id="IPR009057">
    <property type="entry name" value="Homeodomain-like_sf"/>
</dbReference>
<evidence type="ECO:0000259" key="5">
    <source>
        <dbReference type="PROSITE" id="PS51464"/>
    </source>
</evidence>
<organism evidence="6 7">
    <name type="scientific">Candidatus Enterococcus lowellii</name>
    <dbReference type="NCBI Taxonomy" id="2230877"/>
    <lineage>
        <taxon>Bacteria</taxon>
        <taxon>Bacillati</taxon>
        <taxon>Bacillota</taxon>
        <taxon>Bacilli</taxon>
        <taxon>Lactobacillales</taxon>
        <taxon>Enterococcaceae</taxon>
        <taxon>Enterococcus</taxon>
    </lineage>
</organism>
<dbReference type="CDD" id="cd05013">
    <property type="entry name" value="SIS_RpiR"/>
    <property type="match status" value="1"/>
</dbReference>
<dbReference type="EMBL" id="CP147251">
    <property type="protein sequence ID" value="WYJ78268.1"/>
    <property type="molecule type" value="Genomic_DNA"/>
</dbReference>
<sequence>MSNFQSIAKSNYENLTKAEKTVIDFILADVAAASMMTISDVSKKINVSIATISRLSKKLGYQSYQEMRLKVYDGHDAQSSKFFPNLTKDDSFVEIATNSFYMSKISLDETQSILMEEDLKKAIDLLAKVKTCSIFGLGASQVVAMNAFHCFLRSSLNCTYIQDYHLQMMSLTKLGENDCLFLISHTGHNKDMIQLATIAREKNIPIITITSNRHSPLAKLSDIILVSVSDETKYRPEAVSSLLAQIALVDALFMIYAIKVDDNEEYLLKSRAIINKTRLSSEDD</sequence>
<gene>
    <name evidence="6" type="ORF">DOK78_002925</name>
</gene>
<accession>A0ABZ2SR72</accession>
<dbReference type="InterPro" id="IPR036388">
    <property type="entry name" value="WH-like_DNA-bd_sf"/>
</dbReference>
<dbReference type="PROSITE" id="PS51464">
    <property type="entry name" value="SIS"/>
    <property type="match status" value="1"/>
</dbReference>
<dbReference type="SUPFAM" id="SSF46689">
    <property type="entry name" value="Homeodomain-like"/>
    <property type="match status" value="1"/>
</dbReference>
<feature type="domain" description="HTH rpiR-type" evidence="4">
    <location>
        <begin position="2"/>
        <end position="78"/>
    </location>
</feature>
<dbReference type="Pfam" id="PF01418">
    <property type="entry name" value="HTH_6"/>
    <property type="match status" value="1"/>
</dbReference>
<name>A0ABZ2SR72_9ENTE</name>
<dbReference type="InterPro" id="IPR001347">
    <property type="entry name" value="SIS_dom"/>
</dbReference>
<dbReference type="InterPro" id="IPR035472">
    <property type="entry name" value="RpiR-like_SIS"/>
</dbReference>